<sequence>MVLCKVLSLLDITQPLLNHEAEKNKVPAIFKAVVEIMSNSETNQVTIVYIETNGIQIGINSILHYNNESVISLSKTLVNKTTQYRVNNDLITHLLKQKKAKQS</sequence>
<dbReference type="EMBL" id="JH604635">
    <property type="protein sequence ID" value="EHY65496.1"/>
    <property type="molecule type" value="Genomic_DNA"/>
</dbReference>
<accession>A0A086IZ41</accession>
<keyword evidence="3" id="KW-1185">Reference proteome</keyword>
<reference evidence="2" key="2">
    <citation type="submission" date="2012-10" db="EMBL/GenBank/DDBJ databases">
        <authorList>
            <consortium name="The Broad Institute Genome Sequencing Platform"/>
            <consortium name="The Broad Institute Genome Sequencing Center for Infectious Disease"/>
            <person name="Cuomo C."/>
            <person name="Troemel E."/>
            <person name="Walker B."/>
            <person name="Young S.K."/>
            <person name="Zeng Q."/>
            <person name="Gargeya S."/>
            <person name="Fitzgerald M."/>
            <person name="Haas B."/>
            <person name="Abouelleil A."/>
            <person name="Alvarado L."/>
            <person name="Arachchi H.M."/>
            <person name="Berlin A.M."/>
            <person name="Chapman S.B."/>
            <person name="Goldberg J."/>
            <person name="Griggs A."/>
            <person name="Gujja S."/>
            <person name="Hansen M."/>
            <person name="Howarth C."/>
            <person name="Imamovic A."/>
            <person name="Larimer J."/>
            <person name="McCowan C."/>
            <person name="Murphy C."/>
            <person name="Neiman D."/>
            <person name="Pearson M."/>
            <person name="Priest M."/>
            <person name="Roberts A."/>
            <person name="Saif S."/>
            <person name="Shea T."/>
            <person name="Sisk P."/>
            <person name="Sykes S."/>
            <person name="Wortman J."/>
            <person name="Nusbaum C."/>
            <person name="Birren B."/>
        </authorList>
    </citation>
    <scope>NUCLEOTIDE SEQUENCE</scope>
    <source>
        <strain evidence="2">ERTm6</strain>
    </source>
</reference>
<dbReference type="Proteomes" id="UP000054524">
    <property type="component" value="Unassembled WGS sequence"/>
</dbReference>
<dbReference type="EMBL" id="AKIJ01000006">
    <property type="protein sequence ID" value="KFG25159.1"/>
    <property type="molecule type" value="Genomic_DNA"/>
</dbReference>
<evidence type="ECO:0000313" key="1">
    <source>
        <dbReference type="EMBL" id="EHY65496.1"/>
    </source>
</evidence>
<accession>H8ZCV6</accession>
<organism evidence="1">
    <name type="scientific">Nematocida ausubeli (strain ATCC PRA-371 / ERTm2)</name>
    <name type="common">Nematode killer fungus</name>
    <dbReference type="NCBI Taxonomy" id="1913371"/>
    <lineage>
        <taxon>Eukaryota</taxon>
        <taxon>Fungi</taxon>
        <taxon>Fungi incertae sedis</taxon>
        <taxon>Microsporidia</taxon>
        <taxon>Nematocida</taxon>
    </lineage>
</organism>
<dbReference type="HOGENOM" id="CLU_2264438_0_0_1"/>
<dbReference type="OrthoDB" id="2187787at2759"/>
<proteinExistence type="predicted"/>
<dbReference type="Proteomes" id="UP000005622">
    <property type="component" value="Unassembled WGS sequence"/>
</dbReference>
<evidence type="ECO:0000313" key="2">
    <source>
        <dbReference type="EMBL" id="KFG25159.1"/>
    </source>
</evidence>
<evidence type="ECO:0000313" key="3">
    <source>
        <dbReference type="Proteomes" id="UP000054524"/>
    </source>
</evidence>
<reference evidence="1" key="1">
    <citation type="submission" date="2011-03" db="EMBL/GenBank/DDBJ databases">
        <title>The Genome Sequence of Nematocida sp1 strain ERTm2.</title>
        <authorList>
            <consortium name="The Broad Institute Genome Sequencing Platform"/>
            <consortium name="The Broad Institute Genome Sequencing Center for Infectious Disease"/>
            <person name="Cuomo C."/>
            <person name="Troemel E."/>
            <person name="Young S.K."/>
            <person name="Zeng Q."/>
            <person name="Gargeya S."/>
            <person name="Fitzgerald M."/>
            <person name="Haas B."/>
            <person name="Abouelleil A."/>
            <person name="Alvarado L."/>
            <person name="Arachchi H.M."/>
            <person name="Berlin A."/>
            <person name="Brown A."/>
            <person name="Chapman S.B."/>
            <person name="Chen Z."/>
            <person name="Dunbar C."/>
            <person name="Freedman E."/>
            <person name="Gearin G."/>
            <person name="Gellesch M."/>
            <person name="Goldberg J."/>
            <person name="Griggs A."/>
            <person name="Gujja S."/>
            <person name="Heilman E.R."/>
            <person name="Heiman D."/>
            <person name="Howarth C."/>
            <person name="Larson L."/>
            <person name="Lui A."/>
            <person name="MacDonald P.J.P."/>
            <person name="Mehta T."/>
            <person name="Montmayeur A."/>
            <person name="Murphy C."/>
            <person name="Neiman D."/>
            <person name="Pearson M."/>
            <person name="Priest M."/>
            <person name="Roberts A."/>
            <person name="Saif S."/>
            <person name="Shea T."/>
            <person name="Shenoy N."/>
            <person name="Sisk P."/>
            <person name="Stolte C."/>
            <person name="Sykes S."/>
            <person name="White J."/>
            <person name="Yandava C."/>
            <person name="Wortman J."/>
            <person name="Nusbaum C."/>
            <person name="Birren B."/>
        </authorList>
    </citation>
    <scope>NUCLEOTIDE SEQUENCE</scope>
    <source>
        <strain evidence="1">ERTm2</strain>
    </source>
</reference>
<reference evidence="2 3" key="3">
    <citation type="journal article" date="2014" name="Genome Announc.">
        <title>Genome Sequence of the Microsporidian Species Nematocida sp1 Strain ERTm6 (ATCC PRA-372).</title>
        <authorList>
            <person name="Bakowski M.A."/>
            <person name="Priest M."/>
            <person name="Young S."/>
            <person name="Cuomo C.A."/>
            <person name="Troemel E.R."/>
        </authorList>
    </citation>
    <scope>NUCLEOTIDE SEQUENCE [LARGE SCALE GENOMIC DNA]</scope>
    <source>
        <strain evidence="2 3">ERTm6</strain>
    </source>
</reference>
<name>H8ZCV6_NEMA1</name>
<protein>
    <submittedName>
        <fullName evidence="1">Uncharacterized protein</fullName>
    </submittedName>
</protein>
<gene>
    <name evidence="1" type="ORF">NERG_01103</name>
    <name evidence="2" type="ORF">NESG_02379</name>
</gene>
<dbReference type="AlphaFoldDB" id="H8ZCV6"/>